<comment type="caution">
    <text evidence="2">The sequence shown here is derived from an EMBL/GenBank/DDBJ whole genome shotgun (WGS) entry which is preliminary data.</text>
</comment>
<dbReference type="SUPFAM" id="SSF89550">
    <property type="entry name" value="PHP domain-like"/>
    <property type="match status" value="1"/>
</dbReference>
<dbReference type="InterPro" id="IPR016195">
    <property type="entry name" value="Pol/histidinol_Pase-like"/>
</dbReference>
<dbReference type="InterPro" id="IPR003141">
    <property type="entry name" value="Pol/His_phosphatase_N"/>
</dbReference>
<dbReference type="PANTHER" id="PTHR42924">
    <property type="entry name" value="EXONUCLEASE"/>
    <property type="match status" value="1"/>
</dbReference>
<organism evidence="2">
    <name type="scientific">marine sediment metagenome</name>
    <dbReference type="NCBI Taxonomy" id="412755"/>
    <lineage>
        <taxon>unclassified sequences</taxon>
        <taxon>metagenomes</taxon>
        <taxon>ecological metagenomes</taxon>
    </lineage>
</organism>
<dbReference type="AlphaFoldDB" id="X0WBZ5"/>
<dbReference type="Pfam" id="PF02811">
    <property type="entry name" value="PHP"/>
    <property type="match status" value="1"/>
</dbReference>
<feature type="non-terminal residue" evidence="2">
    <location>
        <position position="109"/>
    </location>
</feature>
<dbReference type="EMBL" id="BARS01031788">
    <property type="protein sequence ID" value="GAG22088.1"/>
    <property type="molecule type" value="Genomic_DNA"/>
</dbReference>
<dbReference type="GO" id="GO:0035312">
    <property type="term" value="F:5'-3' DNA exonuclease activity"/>
    <property type="evidence" value="ECO:0007669"/>
    <property type="project" value="TreeGrafter"/>
</dbReference>
<dbReference type="PANTHER" id="PTHR42924:SF3">
    <property type="entry name" value="POLYMERASE_HISTIDINOL PHOSPHATASE N-TERMINAL DOMAIN-CONTAINING PROTEIN"/>
    <property type="match status" value="1"/>
</dbReference>
<dbReference type="InterPro" id="IPR052018">
    <property type="entry name" value="PHP_domain"/>
</dbReference>
<proteinExistence type="predicted"/>
<name>X0WBZ5_9ZZZZ</name>
<feature type="domain" description="Polymerase/histidinol phosphatase N-terminal" evidence="1">
    <location>
        <begin position="4"/>
        <end position="67"/>
    </location>
</feature>
<accession>X0WBZ5</accession>
<dbReference type="SMART" id="SM00481">
    <property type="entry name" value="POLIIIAc"/>
    <property type="match status" value="1"/>
</dbReference>
<dbReference type="Gene3D" id="3.20.20.140">
    <property type="entry name" value="Metal-dependent hydrolases"/>
    <property type="match status" value="1"/>
</dbReference>
<evidence type="ECO:0000259" key="1">
    <source>
        <dbReference type="SMART" id="SM00481"/>
    </source>
</evidence>
<gene>
    <name evidence="2" type="ORF">S01H1_49416</name>
</gene>
<dbReference type="GO" id="GO:0004534">
    <property type="term" value="F:5'-3' RNA exonuclease activity"/>
    <property type="evidence" value="ECO:0007669"/>
    <property type="project" value="TreeGrafter"/>
</dbReference>
<dbReference type="CDD" id="cd07432">
    <property type="entry name" value="PHP_HisPPase"/>
    <property type="match status" value="1"/>
</dbReference>
<sequence length="109" mass="11873">MVKADLHIHTTYSMDCATPLEHVIARCLEVGINCLAVADHGTIAGALRLKEMAPFPIIIAEEIMTPAGEIMGLFLSREIPGKLPLKDAIGQIESQDGLVCIPHPYDRVR</sequence>
<dbReference type="InterPro" id="IPR004013">
    <property type="entry name" value="PHP_dom"/>
</dbReference>
<evidence type="ECO:0000313" key="2">
    <source>
        <dbReference type="EMBL" id="GAG22088.1"/>
    </source>
</evidence>
<protein>
    <recommendedName>
        <fullName evidence="1">Polymerase/histidinol phosphatase N-terminal domain-containing protein</fullName>
    </recommendedName>
</protein>
<reference evidence="2" key="1">
    <citation type="journal article" date="2014" name="Front. Microbiol.">
        <title>High frequency of phylogenetically diverse reductive dehalogenase-homologous genes in deep subseafloor sedimentary metagenomes.</title>
        <authorList>
            <person name="Kawai M."/>
            <person name="Futagami T."/>
            <person name="Toyoda A."/>
            <person name="Takaki Y."/>
            <person name="Nishi S."/>
            <person name="Hori S."/>
            <person name="Arai W."/>
            <person name="Tsubouchi T."/>
            <person name="Morono Y."/>
            <person name="Uchiyama I."/>
            <person name="Ito T."/>
            <person name="Fujiyama A."/>
            <person name="Inagaki F."/>
            <person name="Takami H."/>
        </authorList>
    </citation>
    <scope>NUCLEOTIDE SEQUENCE</scope>
    <source>
        <strain evidence="2">Expedition CK06-06</strain>
    </source>
</reference>